<accession>A0ABS9MS81</accession>
<dbReference type="Pfam" id="PF01497">
    <property type="entry name" value="Peripla_BP_2"/>
    <property type="match status" value="1"/>
</dbReference>
<feature type="chain" id="PRO_5046701967" evidence="1">
    <location>
        <begin position="25"/>
        <end position="369"/>
    </location>
</feature>
<keyword evidence="4" id="KW-1185">Reference proteome</keyword>
<dbReference type="RefSeq" id="WP_237979215.1">
    <property type="nucleotide sequence ID" value="NZ_JAKNCT010000010.1"/>
</dbReference>
<evidence type="ECO:0000313" key="4">
    <source>
        <dbReference type="Proteomes" id="UP001297600"/>
    </source>
</evidence>
<dbReference type="InterPro" id="IPR050902">
    <property type="entry name" value="ABC_Transporter_SBP"/>
</dbReference>
<proteinExistence type="predicted"/>
<dbReference type="Gene3D" id="3.40.50.1980">
    <property type="entry name" value="Nitrogenase molybdenum iron protein domain"/>
    <property type="match status" value="2"/>
</dbReference>
<name>A0ABS9MS81_9BURK</name>
<organism evidence="3 4">
    <name type="scientific">Mesosutterella porci</name>
    <dbReference type="NCBI Taxonomy" id="2915351"/>
    <lineage>
        <taxon>Bacteria</taxon>
        <taxon>Pseudomonadati</taxon>
        <taxon>Pseudomonadota</taxon>
        <taxon>Betaproteobacteria</taxon>
        <taxon>Burkholderiales</taxon>
        <taxon>Sutterellaceae</taxon>
        <taxon>Mesosutterella</taxon>
    </lineage>
</organism>
<dbReference type="PANTHER" id="PTHR30535:SF34">
    <property type="entry name" value="MOLYBDATE-BINDING PROTEIN MOLA"/>
    <property type="match status" value="1"/>
</dbReference>
<evidence type="ECO:0000313" key="3">
    <source>
        <dbReference type="EMBL" id="MCG5031481.1"/>
    </source>
</evidence>
<feature type="signal peptide" evidence="1">
    <location>
        <begin position="1"/>
        <end position="24"/>
    </location>
</feature>
<keyword evidence="1" id="KW-0732">Signal</keyword>
<dbReference type="InterPro" id="IPR002491">
    <property type="entry name" value="ABC_transptr_periplasmic_BD"/>
</dbReference>
<sequence length="369" mass="41285">MNLPFLLKALAAAAAALTALSASARVVVDHLDRRVEVPDRVNRVVITNIFPFASVTAVYLGGADKIVGMSRVSMVAAENGLLGQIYPKIKKVPTNFMNGNSVNVESLMKLKPDVVFVNAGDRQSLKILDNAGIPALAVSVNRWNYNVLDTYEAWLKLLDEVFPGHAKTEKAARISRSVAAMVSKRVASIPKQQRRRLLFLFQYDGRKIVTSGRRFFGQYWADAVGAQNVASDVKAENANAQVNMEQVYRWNPDTVLITNFTNTVPADLYGGKFHDWSKVKAVQEKRVYKMPLGLYRSYTPSADTPMTLLWLAKTVYPEHFRDVNLNAEVKKYYRELFGIRLTDRQVESIFRPKSNVAEGRITSPAARGR</sequence>
<gene>
    <name evidence="3" type="ORF">MAF45_08510</name>
</gene>
<dbReference type="EMBL" id="JAKNCT010000010">
    <property type="protein sequence ID" value="MCG5031481.1"/>
    <property type="molecule type" value="Genomic_DNA"/>
</dbReference>
<reference evidence="3 4" key="1">
    <citation type="submission" date="2022-02" db="EMBL/GenBank/DDBJ databases">
        <title>Mesosutterella porci, a novel member of the family Sutterellaceae from pig feces.</title>
        <authorList>
            <person name="Wylensek D."/>
            <person name="Clavel T."/>
        </authorList>
    </citation>
    <scope>NUCLEOTIDE SEQUENCE [LARGE SCALE GENOMIC DNA]</scope>
    <source>
        <strain evidence="4">oilRF-744-wt-GAM-9</strain>
    </source>
</reference>
<dbReference type="Proteomes" id="UP001297600">
    <property type="component" value="Unassembled WGS sequence"/>
</dbReference>
<dbReference type="Gene3D" id="1.20.58.2180">
    <property type="match status" value="1"/>
</dbReference>
<dbReference type="PROSITE" id="PS50983">
    <property type="entry name" value="FE_B12_PBP"/>
    <property type="match status" value="1"/>
</dbReference>
<dbReference type="SUPFAM" id="SSF53807">
    <property type="entry name" value="Helical backbone' metal receptor"/>
    <property type="match status" value="1"/>
</dbReference>
<dbReference type="PANTHER" id="PTHR30535">
    <property type="entry name" value="VITAMIN B12-BINDING PROTEIN"/>
    <property type="match status" value="1"/>
</dbReference>
<evidence type="ECO:0000256" key="1">
    <source>
        <dbReference type="SAM" id="SignalP"/>
    </source>
</evidence>
<feature type="domain" description="Fe/B12 periplasmic-binding" evidence="2">
    <location>
        <begin position="43"/>
        <end position="319"/>
    </location>
</feature>
<evidence type="ECO:0000259" key="2">
    <source>
        <dbReference type="PROSITE" id="PS50983"/>
    </source>
</evidence>
<comment type="caution">
    <text evidence="3">The sequence shown here is derived from an EMBL/GenBank/DDBJ whole genome shotgun (WGS) entry which is preliminary data.</text>
</comment>
<protein>
    <submittedName>
        <fullName evidence="3">ABC transporter substrate-binding protein</fullName>
    </submittedName>
</protein>